<dbReference type="Proteomes" id="UP001148313">
    <property type="component" value="Unassembled WGS sequence"/>
</dbReference>
<dbReference type="PANTHER" id="PTHR33376">
    <property type="match status" value="1"/>
</dbReference>
<reference evidence="3" key="1">
    <citation type="submission" date="2022-11" db="EMBL/GenBank/DDBJ databases">
        <title>Hoeflea poritis sp. nov., isolated from scleractinian coral Porites lutea.</title>
        <authorList>
            <person name="Zhang G."/>
            <person name="Wei Q."/>
            <person name="Cai L."/>
        </authorList>
    </citation>
    <scope>NUCLEOTIDE SEQUENCE</scope>
    <source>
        <strain evidence="3">E7-10</strain>
    </source>
</reference>
<dbReference type="Pfam" id="PF03480">
    <property type="entry name" value="DctP"/>
    <property type="match status" value="1"/>
</dbReference>
<dbReference type="InterPro" id="IPR018389">
    <property type="entry name" value="DctP_fam"/>
</dbReference>
<evidence type="ECO:0000313" key="4">
    <source>
        <dbReference type="Proteomes" id="UP001148313"/>
    </source>
</evidence>
<dbReference type="PANTHER" id="PTHR33376:SF4">
    <property type="entry name" value="SIALIC ACID-BINDING PERIPLASMIC PROTEIN SIAP"/>
    <property type="match status" value="1"/>
</dbReference>
<name>A0ABT4VRA3_9HYPH</name>
<keyword evidence="4" id="KW-1185">Reference proteome</keyword>
<dbReference type="CDD" id="cd13666">
    <property type="entry name" value="PBP2_TRAP_DctP_like_1"/>
    <property type="match status" value="1"/>
</dbReference>
<feature type="chain" id="PRO_5047098063" evidence="2">
    <location>
        <begin position="24"/>
        <end position="377"/>
    </location>
</feature>
<evidence type="ECO:0000256" key="2">
    <source>
        <dbReference type="SAM" id="SignalP"/>
    </source>
</evidence>
<sequence>MRKLPIALAFCAAMTTTSGAALARDSLVAATWLPPTHMYSRYLYDYWAERVAHHSNGTLTAEVELGSPRVTALGNLSELADGLADVSGHFAQYTPSDLPVSNAVEELGMTFSDPRVIIAAATEFNIFDPELSAEWTRHGVVFGSSYATNHYKLVCNEPVTSLAEMKGAKLRLPGRAPAAWANSAGGVTVAFNTNEQYGALEKGALTCTTTTAVDAKARKLYEVAYHITDLPITLFWAGLGHGYNKDSWAELTADQRRAVLNAEADTIATFIVDGTLLAEQEARDSLAEEGVSFHEPTADLKESIEAFRKAQPTAAAEIAKSTFGIEDPESLLDRFQSTVNKWDDLLKDVPVEDKEAFAGLIRQEIYDKVDVEAYGLN</sequence>
<keyword evidence="1 2" id="KW-0732">Signal</keyword>
<dbReference type="Gene3D" id="3.40.190.170">
    <property type="entry name" value="Bacterial extracellular solute-binding protein, family 7"/>
    <property type="match status" value="1"/>
</dbReference>
<feature type="signal peptide" evidence="2">
    <location>
        <begin position="1"/>
        <end position="23"/>
    </location>
</feature>
<accession>A0ABT4VRA3</accession>
<dbReference type="EMBL" id="JAPJZH010000011">
    <property type="protein sequence ID" value="MDA4847250.1"/>
    <property type="molecule type" value="Genomic_DNA"/>
</dbReference>
<gene>
    <name evidence="3" type="ORF">OOZ53_17955</name>
</gene>
<dbReference type="RefSeq" id="WP_271091060.1">
    <property type="nucleotide sequence ID" value="NZ_JAPJZH010000011.1"/>
</dbReference>
<evidence type="ECO:0000256" key="1">
    <source>
        <dbReference type="ARBA" id="ARBA00022729"/>
    </source>
</evidence>
<dbReference type="NCBIfam" id="NF037995">
    <property type="entry name" value="TRAP_S1"/>
    <property type="match status" value="1"/>
</dbReference>
<protein>
    <submittedName>
        <fullName evidence="3">C4-dicarboxylate TRAP transporter substrate-binding protein</fullName>
    </submittedName>
</protein>
<dbReference type="InterPro" id="IPR038404">
    <property type="entry name" value="TRAP_DctP_sf"/>
</dbReference>
<comment type="caution">
    <text evidence="3">The sequence shown here is derived from an EMBL/GenBank/DDBJ whole genome shotgun (WGS) entry which is preliminary data.</text>
</comment>
<proteinExistence type="predicted"/>
<evidence type="ECO:0000313" key="3">
    <source>
        <dbReference type="EMBL" id="MDA4847250.1"/>
    </source>
</evidence>
<organism evidence="3 4">
    <name type="scientific">Hoeflea poritis</name>
    <dbReference type="NCBI Taxonomy" id="2993659"/>
    <lineage>
        <taxon>Bacteria</taxon>
        <taxon>Pseudomonadati</taxon>
        <taxon>Pseudomonadota</taxon>
        <taxon>Alphaproteobacteria</taxon>
        <taxon>Hyphomicrobiales</taxon>
        <taxon>Rhizobiaceae</taxon>
        <taxon>Hoeflea</taxon>
    </lineage>
</organism>